<keyword evidence="1" id="KW-0408">Iron</keyword>
<dbReference type="InterPro" id="IPR036388">
    <property type="entry name" value="WH-like_DNA-bd_sf"/>
</dbReference>
<name>I6Z7E2_MELRP</name>
<dbReference type="eggNOG" id="COG1321">
    <property type="taxonomic scope" value="Bacteria"/>
</dbReference>
<organism evidence="3 4">
    <name type="scientific">Melioribacter roseus (strain DSM 23840 / JCM 17771 / VKM B-2668 / P3M-2)</name>
    <dbReference type="NCBI Taxonomy" id="1191523"/>
    <lineage>
        <taxon>Bacteria</taxon>
        <taxon>Pseudomonadati</taxon>
        <taxon>Ignavibacteriota</taxon>
        <taxon>Ignavibacteria</taxon>
        <taxon>Ignavibacteriales</taxon>
        <taxon>Melioribacteraceae</taxon>
        <taxon>Melioribacter</taxon>
    </lineage>
</organism>
<dbReference type="InterPro" id="IPR007167">
    <property type="entry name" value="Fe-transptr_FeoA-like"/>
</dbReference>
<dbReference type="STRING" id="1191523.MROS_1847"/>
<dbReference type="GO" id="GO:0003700">
    <property type="term" value="F:DNA-binding transcription factor activity"/>
    <property type="evidence" value="ECO:0007669"/>
    <property type="project" value="InterPro"/>
</dbReference>
<feature type="domain" description="Ferrous iron transporter FeoA-like" evidence="2">
    <location>
        <begin position="254"/>
        <end position="328"/>
    </location>
</feature>
<protein>
    <submittedName>
        <fullName evidence="3">Putative iron dependent repressor</fullName>
    </submittedName>
</protein>
<dbReference type="SMART" id="SM00899">
    <property type="entry name" value="FeoA"/>
    <property type="match status" value="2"/>
</dbReference>
<dbReference type="Gene3D" id="2.30.30.90">
    <property type="match status" value="2"/>
</dbReference>
<evidence type="ECO:0000313" key="4">
    <source>
        <dbReference type="Proteomes" id="UP000009011"/>
    </source>
</evidence>
<dbReference type="Gene3D" id="1.10.10.10">
    <property type="entry name" value="Winged helix-like DNA-binding domain superfamily/Winged helix DNA-binding domain"/>
    <property type="match status" value="1"/>
</dbReference>
<dbReference type="InterPro" id="IPR022689">
    <property type="entry name" value="Iron_dep_repressor"/>
</dbReference>
<feature type="domain" description="Ferrous iron transporter FeoA-like" evidence="2">
    <location>
        <begin position="171"/>
        <end position="242"/>
    </location>
</feature>
<dbReference type="GO" id="GO:0046983">
    <property type="term" value="F:protein dimerization activity"/>
    <property type="evidence" value="ECO:0007669"/>
    <property type="project" value="InterPro"/>
</dbReference>
<dbReference type="KEGG" id="mro:MROS_1847"/>
<evidence type="ECO:0000259" key="2">
    <source>
        <dbReference type="SMART" id="SM00899"/>
    </source>
</evidence>
<dbReference type="Pfam" id="PF02742">
    <property type="entry name" value="Fe_dep_repr_C"/>
    <property type="match status" value="1"/>
</dbReference>
<dbReference type="PANTHER" id="PTHR33238">
    <property type="entry name" value="IRON (METAL) DEPENDENT REPRESSOR, DTXR FAMILY"/>
    <property type="match status" value="1"/>
</dbReference>
<gene>
    <name evidence="3" type="ordered locus">MROS_1847</name>
</gene>
<dbReference type="eggNOG" id="COG1918">
    <property type="taxonomic scope" value="Bacteria"/>
</dbReference>
<dbReference type="AlphaFoldDB" id="I6Z7E2"/>
<dbReference type="GO" id="GO:0046914">
    <property type="term" value="F:transition metal ion binding"/>
    <property type="evidence" value="ECO:0007669"/>
    <property type="project" value="InterPro"/>
</dbReference>
<dbReference type="SMART" id="SM00529">
    <property type="entry name" value="HTH_DTXR"/>
    <property type="match status" value="1"/>
</dbReference>
<sequence>MTLYLILLAVLILLGVVVVKKMRGKRWKFSEKELIEDTLKHLYNSEEAKTDTDENTLSKVLSISVKQAARLIKKLEESGLTENVDGKQKLTKSGRAYALKIVRIHRLLEKYFAENTSINETEWHKIAEAKEHQIDDDKARELAARLGNPLRDPHGDPIPTAGGEVYSHNGIPLSKLKVNDFGNIVHIEDEPKNLYKEISDSGIYPGMQIQIKDKKKDGIEIKGDGKRQYISNEAAGNITIVPLNKEEVVKQDYLPLSSLEVGEEAEVVGISKALRGMQRRRLLDFGIVPGTRIRAVLKSVGDDPVAYELRNTLIALRKNQSDYIFIRKIGNEK</sequence>
<dbReference type="Pfam" id="PF04023">
    <property type="entry name" value="FeoA"/>
    <property type="match status" value="2"/>
</dbReference>
<evidence type="ECO:0000313" key="3">
    <source>
        <dbReference type="EMBL" id="AFN75080.1"/>
    </source>
</evidence>
<dbReference type="InterPro" id="IPR050536">
    <property type="entry name" value="DtxR_MntR_Metal-Reg"/>
</dbReference>
<keyword evidence="4" id="KW-1185">Reference proteome</keyword>
<dbReference type="PANTHER" id="PTHR33238:SF7">
    <property type="entry name" value="IRON-DEPENDENT TRANSCRIPTIONAL REGULATOR"/>
    <property type="match status" value="1"/>
</dbReference>
<dbReference type="HOGENOM" id="CLU_833681_0_0_10"/>
<dbReference type="Proteomes" id="UP000009011">
    <property type="component" value="Chromosome"/>
</dbReference>
<accession>I6Z7E2</accession>
<dbReference type="InterPro" id="IPR008988">
    <property type="entry name" value="Transcriptional_repressor_C"/>
</dbReference>
<dbReference type="SUPFAM" id="SSF47979">
    <property type="entry name" value="Iron-dependent repressor protein, dimerization domain"/>
    <property type="match status" value="1"/>
</dbReference>
<dbReference type="SUPFAM" id="SSF50037">
    <property type="entry name" value="C-terminal domain of transcriptional repressors"/>
    <property type="match status" value="1"/>
</dbReference>
<dbReference type="PATRIC" id="fig|1191523.3.peg.1958"/>
<proteinExistence type="predicted"/>
<evidence type="ECO:0000256" key="1">
    <source>
        <dbReference type="ARBA" id="ARBA00023004"/>
    </source>
</evidence>
<dbReference type="InterPro" id="IPR038157">
    <property type="entry name" value="FeoA_core_dom"/>
</dbReference>
<dbReference type="EMBL" id="CP003557">
    <property type="protein sequence ID" value="AFN75080.1"/>
    <property type="molecule type" value="Genomic_DNA"/>
</dbReference>
<dbReference type="InterPro" id="IPR036421">
    <property type="entry name" value="Fe_dep_repressor_sf"/>
</dbReference>
<dbReference type="InterPro" id="IPR001367">
    <property type="entry name" value="Fe_dep_repressor"/>
</dbReference>
<reference evidence="3 4" key="1">
    <citation type="journal article" date="2013" name="PLoS ONE">
        <title>Genomic analysis of Melioribacter roseus, facultatively anaerobic organotrophic bacterium representing a novel deep lineage within Bacteriodetes/Chlorobi group.</title>
        <authorList>
            <person name="Kadnikov V.V."/>
            <person name="Mardanov A.V."/>
            <person name="Podosokorskaya O.A."/>
            <person name="Gavrilov S.N."/>
            <person name="Kublanov I.V."/>
            <person name="Beletsky A.V."/>
            <person name="Bonch-Osmolovskaya E.A."/>
            <person name="Ravin N.V."/>
        </authorList>
    </citation>
    <scope>NUCLEOTIDE SEQUENCE [LARGE SCALE GENOMIC DNA]</scope>
    <source>
        <strain evidence="4">JCM 17771 / P3M-2</strain>
    </source>
</reference>